<reference evidence="3" key="1">
    <citation type="journal article" date="2015" name="BMC Genomics">
        <title>Draft genome of a commonly misdiagnosed multidrug resistant pathogen Candida auris.</title>
        <authorList>
            <person name="Chatterjee S."/>
            <person name="Alampalli S.V."/>
            <person name="Nageshan R.K."/>
            <person name="Chettiar S.T."/>
            <person name="Joshi S."/>
            <person name="Tatu U.S."/>
        </authorList>
    </citation>
    <scope>NUCLEOTIDE SEQUENCE [LARGE SCALE GENOMIC DNA]</scope>
    <source>
        <strain evidence="3">6684</strain>
    </source>
</reference>
<gene>
    <name evidence="2" type="ORF">QG37_03203</name>
</gene>
<feature type="compositionally biased region" description="Basic and acidic residues" evidence="1">
    <location>
        <begin position="101"/>
        <end position="118"/>
    </location>
</feature>
<feature type="region of interest" description="Disordered" evidence="1">
    <location>
        <begin position="30"/>
        <end position="55"/>
    </location>
</feature>
<accession>A0A0L0P0J3</accession>
<dbReference type="VEuPathDB" id="FungiDB:CJI96_0003495"/>
<dbReference type="VEuPathDB" id="FungiDB:B9J08_000600"/>
<name>A0A0L0P0J3_CANAR</name>
<evidence type="ECO:0000313" key="3">
    <source>
        <dbReference type="Proteomes" id="UP000037122"/>
    </source>
</evidence>
<evidence type="ECO:0000313" key="2">
    <source>
        <dbReference type="EMBL" id="KND99784.1"/>
    </source>
</evidence>
<feature type="region of interest" description="Disordered" evidence="1">
    <location>
        <begin position="101"/>
        <end position="120"/>
    </location>
</feature>
<dbReference type="AlphaFoldDB" id="A0A0L0P0J3"/>
<sequence length="444" mass="49534">MKSAIFLELGGPSRSKGFRRSFPLKKAKSMLPYSPSVGTQNSPLPSTPTSAPKSSPWNVDEMISLYIALGLLPRLLSPNLPPQFAKSDFLDIYNDAADKENETLHREEDPAKLPHGSDIDNLPISLLSPTLPTMFEPKEPSALSKSPKKGSKRVRWINKLHDPKRPRFLVRITIPSLALKSATPKLALKGLGISQIDGPTSPAMATHSDAASHWRKAAKGVMTNAENVKSQDPLLSVVVQFDWILCLVIATDYESKQSRSHVHAERVWNSVLIEIPPFVSRIEDYIKTYNVQDKKKAYLTFLVGVLTTLKALVVKRINHSLLSAEPLQTSSGKAVEIQRLIIENYQSITDILADAQSFFMRCPSPSTVFPKSWHNRSTPVQKTKTDLPLYPATDKYYAPIGSYSDVRDACGYLYCCLREFMELYGLEMNEGAKYSFQSGKKYST</sequence>
<protein>
    <submittedName>
        <fullName evidence="2">Uncharacterized protein</fullName>
    </submittedName>
</protein>
<dbReference type="VEuPathDB" id="FungiDB:QG37_03203"/>
<dbReference type="VEuPathDB" id="FungiDB:CJJ09_002562"/>
<organism evidence="2 3">
    <name type="scientific">Candidozyma auris</name>
    <name type="common">Yeast</name>
    <name type="synonym">Candida auris</name>
    <dbReference type="NCBI Taxonomy" id="498019"/>
    <lineage>
        <taxon>Eukaryota</taxon>
        <taxon>Fungi</taxon>
        <taxon>Dikarya</taxon>
        <taxon>Ascomycota</taxon>
        <taxon>Saccharomycotina</taxon>
        <taxon>Pichiomycetes</taxon>
        <taxon>Metschnikowiaceae</taxon>
        <taxon>Candidozyma</taxon>
    </lineage>
</organism>
<comment type="caution">
    <text evidence="2">The sequence shown here is derived from an EMBL/GenBank/DDBJ whole genome shotgun (WGS) entry which is preliminary data.</text>
</comment>
<feature type="compositionally biased region" description="Low complexity" evidence="1">
    <location>
        <begin position="42"/>
        <end position="55"/>
    </location>
</feature>
<dbReference type="EMBL" id="LGST01000021">
    <property type="protein sequence ID" value="KND99784.1"/>
    <property type="molecule type" value="Genomic_DNA"/>
</dbReference>
<dbReference type="Proteomes" id="UP000037122">
    <property type="component" value="Unassembled WGS sequence"/>
</dbReference>
<dbReference type="VEuPathDB" id="FungiDB:CJJ07_004154"/>
<dbReference type="VEuPathDB" id="FungiDB:CJI97_000602"/>
<evidence type="ECO:0000256" key="1">
    <source>
        <dbReference type="SAM" id="MobiDB-lite"/>
    </source>
</evidence>
<proteinExistence type="predicted"/>